<dbReference type="AlphaFoldDB" id="A0A518GA55"/>
<protein>
    <submittedName>
        <fullName evidence="2">Uncharacterized protein</fullName>
    </submittedName>
</protein>
<organism evidence="2 3">
    <name type="scientific">Aureliella helgolandensis</name>
    <dbReference type="NCBI Taxonomy" id="2527968"/>
    <lineage>
        <taxon>Bacteria</taxon>
        <taxon>Pseudomonadati</taxon>
        <taxon>Planctomycetota</taxon>
        <taxon>Planctomycetia</taxon>
        <taxon>Pirellulales</taxon>
        <taxon>Pirellulaceae</taxon>
        <taxon>Aureliella</taxon>
    </lineage>
</organism>
<dbReference type="EMBL" id="CP036298">
    <property type="protein sequence ID" value="QDV25478.1"/>
    <property type="molecule type" value="Genomic_DNA"/>
</dbReference>
<feature type="region of interest" description="Disordered" evidence="1">
    <location>
        <begin position="1"/>
        <end position="42"/>
    </location>
</feature>
<evidence type="ECO:0000313" key="2">
    <source>
        <dbReference type="EMBL" id="QDV25478.1"/>
    </source>
</evidence>
<sequence length="42" mass="4399">MTGHETELQDGLRAVDQGSEPERALGRAGAGLRPATTEGYLS</sequence>
<accession>A0A518GA55</accession>
<dbReference type="Proteomes" id="UP000318017">
    <property type="component" value="Chromosome"/>
</dbReference>
<proteinExistence type="predicted"/>
<keyword evidence="3" id="KW-1185">Reference proteome</keyword>
<dbReference type="KEGG" id="ahel:Q31a_38040"/>
<evidence type="ECO:0000256" key="1">
    <source>
        <dbReference type="SAM" id="MobiDB-lite"/>
    </source>
</evidence>
<evidence type="ECO:0000313" key="3">
    <source>
        <dbReference type="Proteomes" id="UP000318017"/>
    </source>
</evidence>
<gene>
    <name evidence="2" type="ORF">Q31a_38040</name>
</gene>
<reference evidence="2 3" key="1">
    <citation type="submission" date="2019-02" db="EMBL/GenBank/DDBJ databases">
        <title>Deep-cultivation of Planctomycetes and their phenomic and genomic characterization uncovers novel biology.</title>
        <authorList>
            <person name="Wiegand S."/>
            <person name="Jogler M."/>
            <person name="Boedeker C."/>
            <person name="Pinto D."/>
            <person name="Vollmers J."/>
            <person name="Rivas-Marin E."/>
            <person name="Kohn T."/>
            <person name="Peeters S.H."/>
            <person name="Heuer A."/>
            <person name="Rast P."/>
            <person name="Oberbeckmann S."/>
            <person name="Bunk B."/>
            <person name="Jeske O."/>
            <person name="Meyerdierks A."/>
            <person name="Storesund J.E."/>
            <person name="Kallscheuer N."/>
            <person name="Luecker S."/>
            <person name="Lage O.M."/>
            <person name="Pohl T."/>
            <person name="Merkel B.J."/>
            <person name="Hornburger P."/>
            <person name="Mueller R.-W."/>
            <person name="Bruemmer F."/>
            <person name="Labrenz M."/>
            <person name="Spormann A.M."/>
            <person name="Op den Camp H."/>
            <person name="Overmann J."/>
            <person name="Amann R."/>
            <person name="Jetten M.S.M."/>
            <person name="Mascher T."/>
            <person name="Medema M.H."/>
            <person name="Devos D.P."/>
            <person name="Kaster A.-K."/>
            <person name="Ovreas L."/>
            <person name="Rohde M."/>
            <person name="Galperin M.Y."/>
            <person name="Jogler C."/>
        </authorList>
    </citation>
    <scope>NUCLEOTIDE SEQUENCE [LARGE SCALE GENOMIC DNA]</scope>
    <source>
        <strain evidence="2 3">Q31a</strain>
    </source>
</reference>
<name>A0A518GA55_9BACT</name>